<evidence type="ECO:0000313" key="7">
    <source>
        <dbReference type="Proteomes" id="UP000005695"/>
    </source>
</evidence>
<sequence length="262" mass="30090">MNTYSLLHGIAMNVWIYSLLVLWTVLGLFLSPFQTAYLRLRHHWPVDRAVRHLIWLYGRGWLLLISPFVSFSREGVTASELPERCVFVINHLSFFDTYFMAALPHSDVTFAVRSWPFKMFWYRLFMRLANYLEVEDLSWQQTTERGKDILKNGGSVLFFPEGHRSRDGKIQRFYSGAFQLAVAAQCPVVPLCITGTDVLLPPGRKWLRPCRVKLQILAPVAVDDYQYEGGHLALKKKVKADMVDALEAMTVMQAAKVEVVSC</sequence>
<gene>
    <name evidence="6" type="ORF">Dace_2193</name>
</gene>
<accession>Q1K0P8</accession>
<reference evidence="6" key="1">
    <citation type="submission" date="2006-05" db="EMBL/GenBank/DDBJ databases">
        <title>Annotation of the draft genome assembly of Desulfuromonas acetoxidans DSM 684.</title>
        <authorList>
            <consortium name="US DOE Joint Genome Institute (JGI-ORNL)"/>
            <person name="Larimer F."/>
            <person name="Land M."/>
            <person name="Hauser L."/>
        </authorList>
    </citation>
    <scope>NUCLEOTIDE SEQUENCE [LARGE SCALE GENOMIC DNA]</scope>
    <source>
        <strain evidence="6">DSM 684</strain>
    </source>
</reference>
<dbReference type="InterPro" id="IPR002123">
    <property type="entry name" value="Plipid/glycerol_acylTrfase"/>
</dbReference>
<organism evidence="6 7">
    <name type="scientific">Desulfuromonas acetoxidans (strain DSM 684 / 11070)</name>
    <dbReference type="NCBI Taxonomy" id="281689"/>
    <lineage>
        <taxon>Bacteria</taxon>
        <taxon>Pseudomonadati</taxon>
        <taxon>Thermodesulfobacteriota</taxon>
        <taxon>Desulfuromonadia</taxon>
        <taxon>Desulfuromonadales</taxon>
        <taxon>Desulfuromonadaceae</taxon>
        <taxon>Desulfuromonas</taxon>
    </lineage>
</organism>
<evidence type="ECO:0000256" key="3">
    <source>
        <dbReference type="ARBA" id="ARBA00023315"/>
    </source>
</evidence>
<keyword evidence="2" id="KW-0808">Transferase</keyword>
<reference evidence="6" key="2">
    <citation type="submission" date="2006-05" db="EMBL/GenBank/DDBJ databases">
        <title>Sequencing of the draft genome and assembly of Desulfuromonas acetoxidans DSM 684.</title>
        <authorList>
            <consortium name="US DOE Joint Genome Institute (JGI-PGF)"/>
            <person name="Copeland A."/>
            <person name="Lucas S."/>
            <person name="Lapidus A."/>
            <person name="Barry K."/>
            <person name="Detter J.C."/>
            <person name="Glavina del Rio T."/>
            <person name="Hammon N."/>
            <person name="Israni S."/>
            <person name="Dalin E."/>
            <person name="Tice H."/>
            <person name="Bruce D."/>
            <person name="Pitluck S."/>
            <person name="Richardson P."/>
        </authorList>
    </citation>
    <scope>NUCLEOTIDE SEQUENCE [LARGE SCALE GENOMIC DNA]</scope>
    <source>
        <strain evidence="6">DSM 684</strain>
    </source>
</reference>
<dbReference type="Pfam" id="PF01553">
    <property type="entry name" value="Acyltransferase"/>
    <property type="match status" value="1"/>
</dbReference>
<evidence type="ECO:0000259" key="5">
    <source>
        <dbReference type="SMART" id="SM00563"/>
    </source>
</evidence>
<keyword evidence="4" id="KW-0472">Membrane</keyword>
<keyword evidence="4" id="KW-1133">Transmembrane helix</keyword>
<keyword evidence="4" id="KW-0812">Transmembrane</keyword>
<name>Q1K0P8_DESA6</name>
<evidence type="ECO:0000256" key="2">
    <source>
        <dbReference type="ARBA" id="ARBA00022679"/>
    </source>
</evidence>
<dbReference type="CDD" id="cd07989">
    <property type="entry name" value="LPLAT_AGPAT-like"/>
    <property type="match status" value="1"/>
</dbReference>
<protein>
    <submittedName>
        <fullName evidence="6">Phospholipid/glycerol acyltransferase</fullName>
    </submittedName>
</protein>
<feature type="transmembrane region" description="Helical" evidence="4">
    <location>
        <begin position="14"/>
        <end position="33"/>
    </location>
</feature>
<dbReference type="EMBL" id="AAEW02000007">
    <property type="protein sequence ID" value="EAT15893.1"/>
    <property type="molecule type" value="Genomic_DNA"/>
</dbReference>
<proteinExistence type="predicted"/>
<dbReference type="AlphaFoldDB" id="Q1K0P8"/>
<keyword evidence="7" id="KW-1185">Reference proteome</keyword>
<feature type="domain" description="Phospholipid/glycerol acyltransferase" evidence="5">
    <location>
        <begin position="85"/>
        <end position="196"/>
    </location>
</feature>
<dbReference type="SMART" id="SM00563">
    <property type="entry name" value="PlsC"/>
    <property type="match status" value="1"/>
</dbReference>
<keyword evidence="3 6" id="KW-0012">Acyltransferase</keyword>
<evidence type="ECO:0000256" key="1">
    <source>
        <dbReference type="ARBA" id="ARBA00005189"/>
    </source>
</evidence>
<comment type="pathway">
    <text evidence="1">Lipid metabolism.</text>
</comment>
<dbReference type="GO" id="GO:0003841">
    <property type="term" value="F:1-acylglycerol-3-phosphate O-acyltransferase activity"/>
    <property type="evidence" value="ECO:0007669"/>
    <property type="project" value="TreeGrafter"/>
</dbReference>
<dbReference type="GO" id="GO:0006654">
    <property type="term" value="P:phosphatidic acid biosynthetic process"/>
    <property type="evidence" value="ECO:0007669"/>
    <property type="project" value="TreeGrafter"/>
</dbReference>
<dbReference type="Proteomes" id="UP000005695">
    <property type="component" value="Unassembled WGS sequence"/>
</dbReference>
<evidence type="ECO:0000313" key="6">
    <source>
        <dbReference type="EMBL" id="EAT15893.1"/>
    </source>
</evidence>
<comment type="caution">
    <text evidence="6">The sequence shown here is derived from an EMBL/GenBank/DDBJ whole genome shotgun (WGS) entry which is preliminary data.</text>
</comment>
<dbReference type="SUPFAM" id="SSF69593">
    <property type="entry name" value="Glycerol-3-phosphate (1)-acyltransferase"/>
    <property type="match status" value="1"/>
</dbReference>
<feature type="transmembrane region" description="Helical" evidence="4">
    <location>
        <begin position="54"/>
        <end position="71"/>
    </location>
</feature>
<dbReference type="PANTHER" id="PTHR10434:SF66">
    <property type="entry name" value="PHOSPHOLIPID_GLYCEROL ACYLTRANSFERASE DOMAIN-CONTAINING PROTEIN"/>
    <property type="match status" value="1"/>
</dbReference>
<evidence type="ECO:0000256" key="4">
    <source>
        <dbReference type="SAM" id="Phobius"/>
    </source>
</evidence>
<dbReference type="PANTHER" id="PTHR10434">
    <property type="entry name" value="1-ACYL-SN-GLYCEROL-3-PHOSPHATE ACYLTRANSFERASE"/>
    <property type="match status" value="1"/>
</dbReference>
<dbReference type="RefSeq" id="WP_005999643.1">
    <property type="nucleotide sequence ID" value="NZ_AAEW02000007.1"/>
</dbReference>